<evidence type="ECO:0000256" key="2">
    <source>
        <dbReference type="ARBA" id="ARBA00022692"/>
    </source>
</evidence>
<protein>
    <submittedName>
        <fullName evidence="6">Uncharacterized protein</fullName>
    </submittedName>
</protein>
<feature type="transmembrane region" description="Helical" evidence="5">
    <location>
        <begin position="186"/>
        <end position="207"/>
    </location>
</feature>
<comment type="caution">
    <text evidence="6">The sequence shown here is derived from an EMBL/GenBank/DDBJ whole genome shotgun (WGS) entry which is preliminary data.</text>
</comment>
<dbReference type="GO" id="GO:0016020">
    <property type="term" value="C:membrane"/>
    <property type="evidence" value="ECO:0007669"/>
    <property type="project" value="UniProtKB-SubCell"/>
</dbReference>
<evidence type="ECO:0000256" key="3">
    <source>
        <dbReference type="ARBA" id="ARBA00022989"/>
    </source>
</evidence>
<evidence type="ECO:0000256" key="4">
    <source>
        <dbReference type="ARBA" id="ARBA00023136"/>
    </source>
</evidence>
<keyword evidence="4 5" id="KW-0472">Membrane</keyword>
<feature type="transmembrane region" description="Helical" evidence="5">
    <location>
        <begin position="454"/>
        <end position="472"/>
    </location>
</feature>
<feature type="transmembrane region" description="Helical" evidence="5">
    <location>
        <begin position="77"/>
        <end position="101"/>
    </location>
</feature>
<feature type="transmembrane region" description="Helical" evidence="5">
    <location>
        <begin position="121"/>
        <end position="138"/>
    </location>
</feature>
<dbReference type="EMBL" id="CAJZBQ010000028">
    <property type="protein sequence ID" value="CAG9321253.1"/>
    <property type="molecule type" value="Genomic_DNA"/>
</dbReference>
<feature type="transmembrane region" description="Helical" evidence="5">
    <location>
        <begin position="6"/>
        <end position="27"/>
    </location>
</feature>
<keyword evidence="7" id="KW-1185">Reference proteome</keyword>
<dbReference type="Proteomes" id="UP001162131">
    <property type="component" value="Unassembled WGS sequence"/>
</dbReference>
<dbReference type="Pfam" id="PF04791">
    <property type="entry name" value="LMBR1"/>
    <property type="match status" value="2"/>
</dbReference>
<dbReference type="AlphaFoldDB" id="A0AAU9JB93"/>
<evidence type="ECO:0000313" key="6">
    <source>
        <dbReference type="EMBL" id="CAG9321253.1"/>
    </source>
</evidence>
<dbReference type="InterPro" id="IPR006876">
    <property type="entry name" value="LMBR1-like_membr_prot"/>
</dbReference>
<gene>
    <name evidence="6" type="ORF">BSTOLATCC_MIC28540</name>
</gene>
<organism evidence="6 7">
    <name type="scientific">Blepharisma stoltei</name>
    <dbReference type="NCBI Taxonomy" id="1481888"/>
    <lineage>
        <taxon>Eukaryota</taxon>
        <taxon>Sar</taxon>
        <taxon>Alveolata</taxon>
        <taxon>Ciliophora</taxon>
        <taxon>Postciliodesmatophora</taxon>
        <taxon>Heterotrichea</taxon>
        <taxon>Heterotrichida</taxon>
        <taxon>Blepharismidae</taxon>
        <taxon>Blepharisma</taxon>
    </lineage>
</organism>
<feature type="transmembrane region" description="Helical" evidence="5">
    <location>
        <begin position="401"/>
        <end position="426"/>
    </location>
</feature>
<sequence>MDAFLVALTIILAVVLLLSNFYFMIYYLDPSEKGFSDSWFCKILVLFGLMLAWGQILTLPLDVSNTQGSGGGLDIDLLWQIIYMSVFSLVFALLPFAMFYYESDDEKPVCDRICFTMKMMFFLLVIEILITALLYVYISYTKIPVTTYICEWPTSSDFQATCDQGSTDLEFNVTFPIFAMGMMSWLGWWLVVLFGGVGLSAIPLDFINKFRFRPQRLTPGELASKERLLRARTKELLEIAGQIKIAKSQCSAETSWTARRRLKGIVSRDTSKLQAETLLLEQDYETFLVEKGVSKTSPLWYPFYLFMGFICLCVSILWILQIILYILTRKSNGESTSPFLNKVLIELQSPGTSFLATTIYSALTMYLLLAVIKGCVKFGIRFLWCFRIHPMKPDKTPMNSMLFNTILILFASVAVTLFATNSFAMYTRLSDINNMFGIQIKYLEFFKYFYENNVFEYMLVIWAGLVAIYLCFKNKEKSKLKSFDLEFEKEKMSYGVGYKG</sequence>
<feature type="transmembrane region" description="Helical" evidence="5">
    <location>
        <begin position="303"/>
        <end position="327"/>
    </location>
</feature>
<accession>A0AAU9JB93</accession>
<evidence type="ECO:0000313" key="7">
    <source>
        <dbReference type="Proteomes" id="UP001162131"/>
    </source>
</evidence>
<evidence type="ECO:0000256" key="1">
    <source>
        <dbReference type="ARBA" id="ARBA00004141"/>
    </source>
</evidence>
<feature type="transmembrane region" description="Helical" evidence="5">
    <location>
        <begin position="359"/>
        <end position="380"/>
    </location>
</feature>
<proteinExistence type="predicted"/>
<name>A0AAU9JB93_9CILI</name>
<comment type="subcellular location">
    <subcellularLocation>
        <location evidence="1">Membrane</location>
        <topology evidence="1">Multi-pass membrane protein</topology>
    </subcellularLocation>
</comment>
<feature type="transmembrane region" description="Helical" evidence="5">
    <location>
        <begin position="39"/>
        <end position="57"/>
    </location>
</feature>
<dbReference type="PANTHER" id="PTHR31652:SF0">
    <property type="entry name" value="LIMR FAMILY PROTEIN DDB_G0283707-RELATED"/>
    <property type="match status" value="1"/>
</dbReference>
<reference evidence="6" key="1">
    <citation type="submission" date="2021-09" db="EMBL/GenBank/DDBJ databases">
        <authorList>
            <consortium name="AG Swart"/>
            <person name="Singh M."/>
            <person name="Singh A."/>
            <person name="Seah K."/>
            <person name="Emmerich C."/>
        </authorList>
    </citation>
    <scope>NUCLEOTIDE SEQUENCE</scope>
    <source>
        <strain evidence="6">ATCC30299</strain>
    </source>
</reference>
<keyword evidence="3 5" id="KW-1133">Transmembrane helix</keyword>
<keyword evidence="2 5" id="KW-0812">Transmembrane</keyword>
<evidence type="ECO:0000256" key="5">
    <source>
        <dbReference type="SAM" id="Phobius"/>
    </source>
</evidence>
<dbReference type="PANTHER" id="PTHR31652">
    <property type="entry name" value="LIMR FAMILY PROTEIN DDB_G0283707-RELATED"/>
    <property type="match status" value="1"/>
</dbReference>